<evidence type="ECO:0000256" key="3">
    <source>
        <dbReference type="ARBA" id="ARBA00010063"/>
    </source>
</evidence>
<dbReference type="GO" id="GO:0106070">
    <property type="term" value="P:regulation of adenylate cyclase-activating G protein-coupled receptor signaling pathway"/>
    <property type="evidence" value="ECO:0007669"/>
    <property type="project" value="TreeGrafter"/>
</dbReference>
<keyword evidence="8 10" id="KW-0472">Membrane</keyword>
<dbReference type="GO" id="GO:0031780">
    <property type="term" value="F:corticotropin hormone receptor binding"/>
    <property type="evidence" value="ECO:0007669"/>
    <property type="project" value="TreeGrafter"/>
</dbReference>
<gene>
    <name evidence="11" type="primary">MRAP</name>
</gene>
<name>A0A4W2DIJ6_BOBOX</name>
<organism evidence="11 12">
    <name type="scientific">Bos indicus x Bos taurus</name>
    <name type="common">Hybrid cattle</name>
    <dbReference type="NCBI Taxonomy" id="30522"/>
    <lineage>
        <taxon>Eukaryota</taxon>
        <taxon>Metazoa</taxon>
        <taxon>Chordata</taxon>
        <taxon>Craniata</taxon>
        <taxon>Vertebrata</taxon>
        <taxon>Euteleostomi</taxon>
        <taxon>Mammalia</taxon>
        <taxon>Eutheria</taxon>
        <taxon>Laurasiatheria</taxon>
        <taxon>Artiodactyla</taxon>
        <taxon>Ruminantia</taxon>
        <taxon>Pecora</taxon>
        <taxon>Bovidae</taxon>
        <taxon>Bovinae</taxon>
        <taxon>Bos</taxon>
    </lineage>
</organism>
<dbReference type="GO" id="GO:0031783">
    <property type="term" value="F:type 5 melanocortin receptor binding"/>
    <property type="evidence" value="ECO:0007669"/>
    <property type="project" value="TreeGrafter"/>
</dbReference>
<dbReference type="InterPro" id="IPR028111">
    <property type="entry name" value="MRAP"/>
</dbReference>
<evidence type="ECO:0000313" key="12">
    <source>
        <dbReference type="Proteomes" id="UP000314981"/>
    </source>
</evidence>
<dbReference type="GO" id="GO:0072659">
    <property type="term" value="P:protein localization to plasma membrane"/>
    <property type="evidence" value="ECO:0007669"/>
    <property type="project" value="TreeGrafter"/>
</dbReference>
<sequence>MSGPPPDLPPSPTALISEEALSSETHRHTWMILHKSAGPSPGELGAAPEGPPGSDAGMANRTNISAPYYSYEYYLDYLDLMPVDEKKLRANKHSIVIAFWVSLAAFVVFLFLILLYMSWSGSPQTRNATQQPPTCSWNLGLNLPLCIWRQPSTPGPHRARSRNQTPEHPGCPAATTREPLNLSTPGTILLSSGN</sequence>
<feature type="compositionally biased region" description="Polar residues" evidence="9">
    <location>
        <begin position="181"/>
        <end position="194"/>
    </location>
</feature>
<evidence type="ECO:0000313" key="11">
    <source>
        <dbReference type="Ensembl" id="ENSBIXP00000024118.1"/>
    </source>
</evidence>
<evidence type="ECO:0000256" key="4">
    <source>
        <dbReference type="ARBA" id="ARBA00022475"/>
    </source>
</evidence>
<evidence type="ECO:0000256" key="5">
    <source>
        <dbReference type="ARBA" id="ARBA00022692"/>
    </source>
</evidence>
<reference evidence="11 12" key="1">
    <citation type="submission" date="2018-11" db="EMBL/GenBank/DDBJ databases">
        <title>Haplotype-resolved cattle genomes.</title>
        <authorList>
            <person name="Low W.Y."/>
            <person name="Tearle R."/>
            <person name="Bickhart D.M."/>
            <person name="Rosen B.D."/>
            <person name="Koren S."/>
            <person name="Rhie A."/>
            <person name="Hiendleder S."/>
            <person name="Phillippy A.M."/>
            <person name="Smith T.P.L."/>
            <person name="Williams J.L."/>
        </authorList>
    </citation>
    <scope>NUCLEOTIDE SEQUENCE [LARGE SCALE GENOMIC DNA]</scope>
</reference>
<dbReference type="GO" id="GO:0005789">
    <property type="term" value="C:endoplasmic reticulum membrane"/>
    <property type="evidence" value="ECO:0007669"/>
    <property type="project" value="UniProtKB-SubCell"/>
</dbReference>
<dbReference type="GO" id="GO:0031782">
    <property type="term" value="F:type 4 melanocortin receptor binding"/>
    <property type="evidence" value="ECO:0007669"/>
    <property type="project" value="TreeGrafter"/>
</dbReference>
<keyword evidence="12" id="KW-1185">Reference proteome</keyword>
<proteinExistence type="inferred from homology"/>
<reference evidence="11" key="2">
    <citation type="submission" date="2025-08" db="UniProtKB">
        <authorList>
            <consortium name="Ensembl"/>
        </authorList>
    </citation>
    <scope>IDENTIFICATION</scope>
</reference>
<dbReference type="CTD" id="56246"/>
<dbReference type="RefSeq" id="XP_027394155.1">
    <property type="nucleotide sequence ID" value="XM_027538354.1"/>
</dbReference>
<keyword evidence="5 10" id="KW-0812">Transmembrane</keyword>
<evidence type="ECO:0000256" key="8">
    <source>
        <dbReference type="ARBA" id="ARBA00023136"/>
    </source>
</evidence>
<dbReference type="OMA" id="PLCIWRQ"/>
<evidence type="ECO:0000256" key="9">
    <source>
        <dbReference type="SAM" id="MobiDB-lite"/>
    </source>
</evidence>
<dbReference type="PANTHER" id="PTHR28675">
    <property type="entry name" value="MELANOCORTIN-2 RECEPTOR ACCESSORY PROTEIN 2"/>
    <property type="match status" value="1"/>
</dbReference>
<dbReference type="Ensembl" id="ENSBIXT00000040040.1">
    <property type="protein sequence ID" value="ENSBIXP00000024118.1"/>
    <property type="gene ID" value="ENSBIXG00000005505.1"/>
</dbReference>
<dbReference type="AlphaFoldDB" id="A0A4W2DIJ6"/>
<feature type="transmembrane region" description="Helical" evidence="10">
    <location>
        <begin position="95"/>
        <end position="119"/>
    </location>
</feature>
<feature type="region of interest" description="Disordered" evidence="9">
    <location>
        <begin position="153"/>
        <end position="194"/>
    </location>
</feature>
<evidence type="ECO:0000256" key="1">
    <source>
        <dbReference type="ARBA" id="ARBA00004162"/>
    </source>
</evidence>
<keyword evidence="6" id="KW-0256">Endoplasmic reticulum</keyword>
<evidence type="ECO:0000256" key="6">
    <source>
        <dbReference type="ARBA" id="ARBA00022824"/>
    </source>
</evidence>
<dbReference type="PANTHER" id="PTHR28675:SF2">
    <property type="entry name" value="MELANOCORTIN-2 RECEPTOR ACCESSORY PROTEIN"/>
    <property type="match status" value="1"/>
</dbReference>
<dbReference type="GO" id="GO:0005886">
    <property type="term" value="C:plasma membrane"/>
    <property type="evidence" value="ECO:0007669"/>
    <property type="project" value="UniProtKB-SubCell"/>
</dbReference>
<comment type="similarity">
    <text evidence="3">Belongs to the MRAP family.</text>
</comment>
<evidence type="ECO:0000256" key="10">
    <source>
        <dbReference type="SAM" id="Phobius"/>
    </source>
</evidence>
<dbReference type="Pfam" id="PF15183">
    <property type="entry name" value="MRAP"/>
    <property type="match status" value="1"/>
</dbReference>
<evidence type="ECO:0000256" key="7">
    <source>
        <dbReference type="ARBA" id="ARBA00022989"/>
    </source>
</evidence>
<dbReference type="GO" id="GO:0031781">
    <property type="term" value="F:type 3 melanocortin receptor binding"/>
    <property type="evidence" value="ECO:0007669"/>
    <property type="project" value="TreeGrafter"/>
</dbReference>
<dbReference type="GO" id="GO:0070996">
    <property type="term" value="F:type 1 melanocortin receptor binding"/>
    <property type="evidence" value="ECO:0007669"/>
    <property type="project" value="TreeGrafter"/>
</dbReference>
<dbReference type="GeneID" id="113890454"/>
<dbReference type="Proteomes" id="UP000314981">
    <property type="component" value="Chromosome 1"/>
</dbReference>
<dbReference type="STRING" id="30522.A0A4W2DIJ6"/>
<comment type="subcellular location">
    <subcellularLocation>
        <location evidence="1">Cell membrane</location>
        <topology evidence="1">Single-pass membrane protein</topology>
    </subcellularLocation>
    <subcellularLocation>
        <location evidence="2">Endoplasmic reticulum membrane</location>
        <topology evidence="2">Single-pass membrane protein</topology>
    </subcellularLocation>
</comment>
<accession>A0A4W2DIJ6</accession>
<reference evidence="11" key="3">
    <citation type="submission" date="2025-09" db="UniProtKB">
        <authorList>
            <consortium name="Ensembl"/>
        </authorList>
    </citation>
    <scope>IDENTIFICATION</scope>
</reference>
<evidence type="ECO:0000256" key="2">
    <source>
        <dbReference type="ARBA" id="ARBA00004389"/>
    </source>
</evidence>
<protein>
    <submittedName>
        <fullName evidence="11">Melanocortin 2 receptor accessory protein</fullName>
    </submittedName>
</protein>
<keyword evidence="7 10" id="KW-1133">Transmembrane helix</keyword>
<keyword evidence="4" id="KW-1003">Cell membrane</keyword>
<dbReference type="GO" id="GO:0030545">
    <property type="term" value="F:signaling receptor regulator activity"/>
    <property type="evidence" value="ECO:0007669"/>
    <property type="project" value="TreeGrafter"/>
</dbReference>